<dbReference type="InterPro" id="IPR054460">
    <property type="entry name" value="DUF5018-rel"/>
</dbReference>
<dbReference type="EMBL" id="RQYF01000015">
    <property type="protein sequence ID" value="RRD92094.1"/>
    <property type="molecule type" value="Genomic_DNA"/>
</dbReference>
<protein>
    <recommendedName>
        <fullName evidence="1">DUF5018 domain-containing protein</fullName>
    </recommendedName>
</protein>
<dbReference type="AlphaFoldDB" id="A0A3P2A9P5"/>
<evidence type="ECO:0000313" key="2">
    <source>
        <dbReference type="EMBL" id="RRD92094.1"/>
    </source>
</evidence>
<keyword evidence="3" id="KW-1185">Reference proteome</keyword>
<evidence type="ECO:0000259" key="1">
    <source>
        <dbReference type="Pfam" id="PF22243"/>
    </source>
</evidence>
<dbReference type="Pfam" id="PF22243">
    <property type="entry name" value="DUF5018-rel"/>
    <property type="match status" value="1"/>
</dbReference>
<gene>
    <name evidence="2" type="ORF">EII33_05320</name>
</gene>
<evidence type="ECO:0000313" key="3">
    <source>
        <dbReference type="Proteomes" id="UP000279562"/>
    </source>
</evidence>
<name>A0A3P2A9P5_9BACE</name>
<dbReference type="Proteomes" id="UP000279562">
    <property type="component" value="Unassembled WGS sequence"/>
</dbReference>
<proteinExistence type="predicted"/>
<accession>A0A3P2A9P5</accession>
<dbReference type="Gene3D" id="2.60.40.4120">
    <property type="match status" value="1"/>
</dbReference>
<comment type="caution">
    <text evidence="2">The sequence shown here is derived from an EMBL/GenBank/DDBJ whole genome shotgun (WGS) entry which is preliminary data.</text>
</comment>
<organism evidence="2 3">
    <name type="scientific">Prevotella heparinolytica</name>
    <dbReference type="NCBI Taxonomy" id="28113"/>
    <lineage>
        <taxon>Bacteria</taxon>
        <taxon>Pseudomonadati</taxon>
        <taxon>Bacteroidota</taxon>
        <taxon>Bacteroidia</taxon>
        <taxon>Bacteroidales</taxon>
        <taxon>Bacteroidaceae</taxon>
        <taxon>Bacteroides</taxon>
    </lineage>
</organism>
<feature type="domain" description="DUF5018" evidence="1">
    <location>
        <begin position="42"/>
        <end position="152"/>
    </location>
</feature>
<reference evidence="2 3" key="1">
    <citation type="submission" date="2018-11" db="EMBL/GenBank/DDBJ databases">
        <title>Genomes From Bacteria Associated with the Canine Oral Cavity: a Test Case for Automated Genome-Based Taxonomic Assignment.</title>
        <authorList>
            <person name="Coil D.A."/>
            <person name="Jospin G."/>
            <person name="Darling A.E."/>
            <person name="Wallis C."/>
            <person name="Davis I.J."/>
            <person name="Harris S."/>
            <person name="Eisen J.A."/>
            <person name="Holcombe L.J."/>
            <person name="O'Flynn C."/>
        </authorList>
    </citation>
    <scope>NUCLEOTIDE SEQUENCE [LARGE SCALE GENOMIC DNA]</scope>
    <source>
        <strain evidence="2 3">OH1047_COT-310</strain>
    </source>
</reference>
<dbReference type="PROSITE" id="PS51257">
    <property type="entry name" value="PROKAR_LIPOPROTEIN"/>
    <property type="match status" value="1"/>
</dbReference>
<sequence>MNMKKLISIITVLLGTIVLTSCLKSDLEELETYTNNDITGLVGVYHRYYGTDIIPGSGEVQVKQARLASGQFKADKETATCEFACKIPSNFPESEKNKFSMSQLVVVLNISSAALIEPIEGAPKLGIPGDWSKPNKYVVTAANGAKKTWTVTAKLLQ</sequence>